<evidence type="ECO:0000256" key="6">
    <source>
        <dbReference type="ARBA" id="ARBA00023242"/>
    </source>
</evidence>
<dbReference type="eggNOG" id="ENOG502SQ3E">
    <property type="taxonomic scope" value="Eukaryota"/>
</dbReference>
<keyword evidence="4" id="KW-0238">DNA-binding</keyword>
<evidence type="ECO:0000313" key="9">
    <source>
        <dbReference type="Proteomes" id="UP000015100"/>
    </source>
</evidence>
<comment type="caution">
    <text evidence="8">The sequence shown here is derived from an EMBL/GenBank/DDBJ whole genome shotgun (WGS) entry which is preliminary data.</text>
</comment>
<dbReference type="GO" id="GO:0008270">
    <property type="term" value="F:zinc ion binding"/>
    <property type="evidence" value="ECO:0007669"/>
    <property type="project" value="InterPro"/>
</dbReference>
<evidence type="ECO:0000256" key="2">
    <source>
        <dbReference type="ARBA" id="ARBA00022833"/>
    </source>
</evidence>
<keyword evidence="2" id="KW-0862">Zinc</keyword>
<dbReference type="PROSITE" id="PS50048">
    <property type="entry name" value="ZN2_CY6_FUNGAL_2"/>
    <property type="match status" value="1"/>
</dbReference>
<dbReference type="PANTHER" id="PTHR36206:SF12">
    <property type="entry name" value="ASPERCRYPTIN BIOSYNTHESIS CLUSTER-SPECIFIC TRANSCRIPTION REGULATOR ATNN-RELATED"/>
    <property type="match status" value="1"/>
</dbReference>
<dbReference type="PANTHER" id="PTHR36206">
    <property type="entry name" value="ASPERCRYPTIN BIOSYNTHESIS CLUSTER-SPECIFIC TRANSCRIPTION REGULATOR ATNN-RELATED"/>
    <property type="match status" value="1"/>
</dbReference>
<evidence type="ECO:0000259" key="7">
    <source>
        <dbReference type="PROSITE" id="PS50048"/>
    </source>
</evidence>
<keyword evidence="5" id="KW-0804">Transcription</keyword>
<dbReference type="GO" id="GO:0000981">
    <property type="term" value="F:DNA-binding transcription factor activity, RNA polymerase II-specific"/>
    <property type="evidence" value="ECO:0007669"/>
    <property type="project" value="InterPro"/>
</dbReference>
<dbReference type="SMART" id="SM00066">
    <property type="entry name" value="GAL4"/>
    <property type="match status" value="1"/>
</dbReference>
<reference evidence="8 9" key="1">
    <citation type="journal article" date="2013" name="PLoS Genet.">
        <title>Genomic mechanisms accounting for the adaptation to parasitism in nematode-trapping fungi.</title>
        <authorList>
            <person name="Meerupati T."/>
            <person name="Andersson K.M."/>
            <person name="Friman E."/>
            <person name="Kumar D."/>
            <person name="Tunlid A."/>
            <person name="Ahren D."/>
        </authorList>
    </citation>
    <scope>NUCLEOTIDE SEQUENCE [LARGE SCALE GENOMIC DNA]</scope>
    <source>
        <strain evidence="8 9">CBS 200.50</strain>
    </source>
</reference>
<organism evidence="8 9">
    <name type="scientific">Dactylellina haptotyla (strain CBS 200.50)</name>
    <name type="common">Nematode-trapping fungus</name>
    <name type="synonym">Monacrosporium haptotylum</name>
    <dbReference type="NCBI Taxonomy" id="1284197"/>
    <lineage>
        <taxon>Eukaryota</taxon>
        <taxon>Fungi</taxon>
        <taxon>Dikarya</taxon>
        <taxon>Ascomycota</taxon>
        <taxon>Pezizomycotina</taxon>
        <taxon>Orbiliomycetes</taxon>
        <taxon>Orbiliales</taxon>
        <taxon>Orbiliaceae</taxon>
        <taxon>Dactylellina</taxon>
    </lineage>
</organism>
<dbReference type="CDD" id="cd00067">
    <property type="entry name" value="GAL4"/>
    <property type="match status" value="1"/>
</dbReference>
<dbReference type="EMBL" id="AQGS01001030">
    <property type="protein sequence ID" value="EPS35798.1"/>
    <property type="molecule type" value="Genomic_DNA"/>
</dbReference>
<proteinExistence type="predicted"/>
<dbReference type="Pfam" id="PF00172">
    <property type="entry name" value="Zn_clus"/>
    <property type="match status" value="1"/>
</dbReference>
<evidence type="ECO:0000256" key="1">
    <source>
        <dbReference type="ARBA" id="ARBA00022723"/>
    </source>
</evidence>
<dbReference type="PROSITE" id="PS00463">
    <property type="entry name" value="ZN2_CY6_FUNGAL_1"/>
    <property type="match status" value="1"/>
</dbReference>
<dbReference type="Gene3D" id="4.10.240.10">
    <property type="entry name" value="Zn(2)-C6 fungal-type DNA-binding domain"/>
    <property type="match status" value="1"/>
</dbReference>
<evidence type="ECO:0000256" key="4">
    <source>
        <dbReference type="ARBA" id="ARBA00023125"/>
    </source>
</evidence>
<evidence type="ECO:0000256" key="5">
    <source>
        <dbReference type="ARBA" id="ARBA00023163"/>
    </source>
</evidence>
<dbReference type="HOGENOM" id="CLU_011409_2_2_1"/>
<keyword evidence="6" id="KW-0539">Nucleus</keyword>
<gene>
    <name evidence="8" type="ORF">H072_10747</name>
</gene>
<keyword evidence="9" id="KW-1185">Reference proteome</keyword>
<dbReference type="InterPro" id="IPR052360">
    <property type="entry name" value="Transcr_Regulatory_Proteins"/>
</dbReference>
<dbReference type="Proteomes" id="UP000015100">
    <property type="component" value="Unassembled WGS sequence"/>
</dbReference>
<accession>S8B9R4</accession>
<dbReference type="GO" id="GO:0003677">
    <property type="term" value="F:DNA binding"/>
    <property type="evidence" value="ECO:0007669"/>
    <property type="project" value="UniProtKB-KW"/>
</dbReference>
<sequence length="482" mass="53605">MATKRTRATHSKRSTGCGTCKIRHKRCDEEKPICQNCQRTNRICDGYIDPDTGLRYGGQLRSSDTSNTQIVQNPLEIRFSTEREAQGFRFFEAITAFQLAHALGSKDWPVLILQSAHQSSTLLHSLIAIGFLCKKLEVNDLVTSTAPDAVALHQFALEQYSEALVGLRLALETPGDDAPQGEFVLLTSVLFVIFEFLQGNAEGALVHLKSTVQIADSVEDGPRSGRIKVLLAMVDMTMTIWLGLDRAQSGTGVSFQLLATSLMTPSKPGAQGCMDELMSFNNDVLSVRHADALYSGDSPGSDPSDVGVYLETEKQMLRTRLNSWYHSFIRTPFEDRYAATTLHVSYLMTQLLLGEDSSANYAGGNFEELGSSSKYEEIIDIVEEALKDIHLPRRYSMSRDDTLENITLLPIFSFRFSYAQPLFFVARAAPDTTVRLRAIDLLLRNPWREGAWDSGALGLIAQRLPVNSNLPYDLQSMDLRTI</sequence>
<evidence type="ECO:0000313" key="8">
    <source>
        <dbReference type="EMBL" id="EPS35798.1"/>
    </source>
</evidence>
<dbReference type="OMA" id="RICDGYI"/>
<reference evidence="9" key="2">
    <citation type="submission" date="2013-04" db="EMBL/GenBank/DDBJ databases">
        <title>Genomic mechanisms accounting for the adaptation to parasitism in nematode-trapping fungi.</title>
        <authorList>
            <person name="Ahren D.G."/>
        </authorList>
    </citation>
    <scope>NUCLEOTIDE SEQUENCE [LARGE SCALE GENOMIC DNA]</scope>
    <source>
        <strain evidence="9">CBS 200.50</strain>
    </source>
</reference>
<evidence type="ECO:0000256" key="3">
    <source>
        <dbReference type="ARBA" id="ARBA00023015"/>
    </source>
</evidence>
<dbReference type="AlphaFoldDB" id="S8B9R4"/>
<dbReference type="SUPFAM" id="SSF57701">
    <property type="entry name" value="Zn2/Cys6 DNA-binding domain"/>
    <property type="match status" value="1"/>
</dbReference>
<feature type="domain" description="Zn(2)-C6 fungal-type" evidence="7">
    <location>
        <begin position="16"/>
        <end position="44"/>
    </location>
</feature>
<protein>
    <recommendedName>
        <fullName evidence="7">Zn(2)-C6 fungal-type domain-containing protein</fullName>
    </recommendedName>
</protein>
<dbReference type="InterPro" id="IPR036864">
    <property type="entry name" value="Zn2-C6_fun-type_DNA-bd_sf"/>
</dbReference>
<dbReference type="OrthoDB" id="3172332at2759"/>
<name>S8B9R4_DACHA</name>
<dbReference type="STRING" id="1284197.S8B9R4"/>
<keyword evidence="3" id="KW-0805">Transcription regulation</keyword>
<keyword evidence="1" id="KW-0479">Metal-binding</keyword>
<dbReference type="InterPro" id="IPR001138">
    <property type="entry name" value="Zn2Cys6_DnaBD"/>
</dbReference>